<reference evidence="3" key="1">
    <citation type="submission" date="2020-02" db="EMBL/GenBank/DDBJ databases">
        <authorList>
            <person name="Meier V. D."/>
        </authorList>
    </citation>
    <scope>NUCLEOTIDE SEQUENCE</scope>
    <source>
        <strain evidence="3">AVDCRST_MAG46</strain>
    </source>
</reference>
<proteinExistence type="predicted"/>
<evidence type="ECO:0000259" key="2">
    <source>
        <dbReference type="Pfam" id="PF00903"/>
    </source>
</evidence>
<organism evidence="3">
    <name type="scientific">uncultured Nocardioidaceae bacterium</name>
    <dbReference type="NCBI Taxonomy" id="253824"/>
    <lineage>
        <taxon>Bacteria</taxon>
        <taxon>Bacillati</taxon>
        <taxon>Actinomycetota</taxon>
        <taxon>Actinomycetes</taxon>
        <taxon>Propionibacteriales</taxon>
        <taxon>Nocardioidaceae</taxon>
        <taxon>environmental samples</taxon>
    </lineage>
</organism>
<sequence length="125" mass="13790">MEQAVPILPSRDLRETLAFYEVLGFHNRGADPEAWDYLVLRRGDVWLHFALQVELDPLTTASGCYVYVDDADALFAAWQTQVEADAASGSRIVAPVTTDYGMREFAVIDRSGNLLRLGTQAAGRG</sequence>
<dbReference type="CDD" id="cd08349">
    <property type="entry name" value="BLMA_like"/>
    <property type="match status" value="1"/>
</dbReference>
<protein>
    <recommendedName>
        <fullName evidence="2">Glyoxalase/fosfomycin resistance/dioxygenase domain-containing protein</fullName>
    </recommendedName>
</protein>
<dbReference type="AlphaFoldDB" id="A0A6J4KXR5"/>
<dbReference type="InterPro" id="IPR000335">
    <property type="entry name" value="Bleomycin-R"/>
</dbReference>
<evidence type="ECO:0000313" key="3">
    <source>
        <dbReference type="EMBL" id="CAA9316042.1"/>
    </source>
</evidence>
<dbReference type="GO" id="GO:0046677">
    <property type="term" value="P:response to antibiotic"/>
    <property type="evidence" value="ECO:0007669"/>
    <property type="project" value="UniProtKB-KW"/>
</dbReference>
<dbReference type="InterPro" id="IPR004360">
    <property type="entry name" value="Glyas_Fos-R_dOase_dom"/>
</dbReference>
<feature type="domain" description="Glyoxalase/fosfomycin resistance/dioxygenase" evidence="2">
    <location>
        <begin position="8"/>
        <end position="116"/>
    </location>
</feature>
<dbReference type="Gene3D" id="3.10.180.10">
    <property type="entry name" value="2,3-Dihydroxybiphenyl 1,2-Dioxygenase, domain 1"/>
    <property type="match status" value="1"/>
</dbReference>
<gene>
    <name evidence="3" type="ORF">AVDCRST_MAG46-504</name>
</gene>
<dbReference type="InterPro" id="IPR029068">
    <property type="entry name" value="Glyas_Bleomycin-R_OHBP_Dase"/>
</dbReference>
<accession>A0A6J4KXR5</accession>
<dbReference type="EMBL" id="CADCUD010000039">
    <property type="protein sequence ID" value="CAA9316042.1"/>
    <property type="molecule type" value="Genomic_DNA"/>
</dbReference>
<dbReference type="Pfam" id="PF00903">
    <property type="entry name" value="Glyoxalase"/>
    <property type="match status" value="1"/>
</dbReference>
<dbReference type="SUPFAM" id="SSF54593">
    <property type="entry name" value="Glyoxalase/Bleomycin resistance protein/Dihydroxybiphenyl dioxygenase"/>
    <property type="match status" value="1"/>
</dbReference>
<name>A0A6J4KXR5_9ACTN</name>
<evidence type="ECO:0000256" key="1">
    <source>
        <dbReference type="ARBA" id="ARBA00023251"/>
    </source>
</evidence>
<keyword evidence="1" id="KW-0046">Antibiotic resistance</keyword>